<evidence type="ECO:0000256" key="4">
    <source>
        <dbReference type="ARBA" id="ARBA00022771"/>
    </source>
</evidence>
<dbReference type="GO" id="GO:0008094">
    <property type="term" value="F:ATP-dependent activity, acting on DNA"/>
    <property type="evidence" value="ECO:0007669"/>
    <property type="project" value="TreeGrafter"/>
</dbReference>
<dbReference type="CDD" id="cd18008">
    <property type="entry name" value="DEXDc_SHPRH-like"/>
    <property type="match status" value="1"/>
</dbReference>
<keyword evidence="2" id="KW-0479">Metal-binding</keyword>
<dbReference type="GO" id="GO:0005524">
    <property type="term" value="F:ATP binding"/>
    <property type="evidence" value="ECO:0007669"/>
    <property type="project" value="UniProtKB-KW"/>
</dbReference>
<dbReference type="InterPro" id="IPR000330">
    <property type="entry name" value="SNF2_N"/>
</dbReference>
<evidence type="ECO:0000256" key="7">
    <source>
        <dbReference type="ARBA" id="ARBA00022833"/>
    </source>
</evidence>
<evidence type="ECO:0000313" key="16">
    <source>
        <dbReference type="Proteomes" id="UP000736335"/>
    </source>
</evidence>
<dbReference type="OrthoDB" id="423559at2759"/>
<reference evidence="15" key="2">
    <citation type="submission" date="2020-11" db="EMBL/GenBank/DDBJ databases">
        <authorList>
            <consortium name="DOE Joint Genome Institute"/>
            <person name="Kuo A."/>
            <person name="Miyauchi S."/>
            <person name="Kiss E."/>
            <person name="Drula E."/>
            <person name="Kohler A."/>
            <person name="Sanchez-Garcia M."/>
            <person name="Andreopoulos B."/>
            <person name="Barry K.W."/>
            <person name="Bonito G."/>
            <person name="Buee M."/>
            <person name="Carver A."/>
            <person name="Chen C."/>
            <person name="Cichocki N."/>
            <person name="Clum A."/>
            <person name="Culley D."/>
            <person name="Crous P.W."/>
            <person name="Fauchery L."/>
            <person name="Girlanda M."/>
            <person name="Hayes R."/>
            <person name="Keri Z."/>
            <person name="Labutti K."/>
            <person name="Lipzen A."/>
            <person name="Lombard V."/>
            <person name="Magnuson J."/>
            <person name="Maillard F."/>
            <person name="Morin E."/>
            <person name="Murat C."/>
            <person name="Nolan M."/>
            <person name="Ohm R."/>
            <person name="Pangilinan J."/>
            <person name="Pereira M."/>
            <person name="Perotto S."/>
            <person name="Peter M."/>
            <person name="Riley R."/>
            <person name="Sitrit Y."/>
            <person name="Stielow B."/>
            <person name="Szollosi G."/>
            <person name="Zifcakova L."/>
            <person name="Stursova M."/>
            <person name="Spatafora J.W."/>
            <person name="Tedersoo L."/>
            <person name="Vaario L.-M."/>
            <person name="Yamada A."/>
            <person name="Yan M."/>
            <person name="Wang P."/>
            <person name="Xu J."/>
            <person name="Bruns T."/>
            <person name="Baldrian P."/>
            <person name="Vilgalys R."/>
            <person name="Henrissat B."/>
            <person name="Grigoriev I.V."/>
            <person name="Hibbett D."/>
            <person name="Nagy L.G."/>
            <person name="Martin F.M."/>
        </authorList>
    </citation>
    <scope>NUCLEOTIDE SEQUENCE</scope>
    <source>
        <strain evidence="15">UH-Tt-Lm1</strain>
    </source>
</reference>
<keyword evidence="8" id="KW-0067">ATP-binding</keyword>
<dbReference type="SMART" id="SM00184">
    <property type="entry name" value="RING"/>
    <property type="match status" value="1"/>
</dbReference>
<feature type="compositionally biased region" description="Acidic residues" evidence="11">
    <location>
        <begin position="796"/>
        <end position="810"/>
    </location>
</feature>
<dbReference type="SUPFAM" id="SSF52540">
    <property type="entry name" value="P-loop containing nucleoside triphosphate hydrolases"/>
    <property type="match status" value="2"/>
</dbReference>
<evidence type="ECO:0000313" key="15">
    <source>
        <dbReference type="EMBL" id="KAF9788603.1"/>
    </source>
</evidence>
<keyword evidence="4 9" id="KW-0863">Zinc-finger</keyword>
<keyword evidence="16" id="KW-1185">Reference proteome</keyword>
<dbReference type="SUPFAM" id="SSF57850">
    <property type="entry name" value="RING/U-box"/>
    <property type="match status" value="1"/>
</dbReference>
<organism evidence="15 16">
    <name type="scientific">Thelephora terrestris</name>
    <dbReference type="NCBI Taxonomy" id="56493"/>
    <lineage>
        <taxon>Eukaryota</taxon>
        <taxon>Fungi</taxon>
        <taxon>Dikarya</taxon>
        <taxon>Basidiomycota</taxon>
        <taxon>Agaricomycotina</taxon>
        <taxon>Agaricomycetes</taxon>
        <taxon>Thelephorales</taxon>
        <taxon>Thelephoraceae</taxon>
        <taxon>Thelephora</taxon>
    </lineage>
</organism>
<keyword evidence="6" id="KW-0347">Helicase</keyword>
<evidence type="ECO:0000256" key="2">
    <source>
        <dbReference type="ARBA" id="ARBA00022723"/>
    </source>
</evidence>
<dbReference type="PROSITE" id="PS00518">
    <property type="entry name" value="ZF_RING_1"/>
    <property type="match status" value="1"/>
</dbReference>
<evidence type="ECO:0000256" key="6">
    <source>
        <dbReference type="ARBA" id="ARBA00022806"/>
    </source>
</evidence>
<keyword evidence="10" id="KW-0175">Coiled coil</keyword>
<dbReference type="GO" id="GO:0008270">
    <property type="term" value="F:zinc ion binding"/>
    <property type="evidence" value="ECO:0007669"/>
    <property type="project" value="UniProtKB-KW"/>
</dbReference>
<gene>
    <name evidence="15" type="ORF">BJ322DRAFT_1049946</name>
</gene>
<evidence type="ECO:0000256" key="11">
    <source>
        <dbReference type="SAM" id="MobiDB-lite"/>
    </source>
</evidence>
<feature type="domain" description="Helicase ATP-binding" evidence="13">
    <location>
        <begin position="319"/>
        <end position="527"/>
    </location>
</feature>
<dbReference type="InterPro" id="IPR027417">
    <property type="entry name" value="P-loop_NTPase"/>
</dbReference>
<evidence type="ECO:0000259" key="14">
    <source>
        <dbReference type="PROSITE" id="PS51194"/>
    </source>
</evidence>
<evidence type="ECO:0000256" key="1">
    <source>
        <dbReference type="ARBA" id="ARBA00007025"/>
    </source>
</evidence>
<keyword evidence="7" id="KW-0862">Zinc</keyword>
<feature type="coiled-coil region" evidence="10">
    <location>
        <begin position="96"/>
        <end position="130"/>
    </location>
</feature>
<feature type="domain" description="Helicase C-terminal" evidence="14">
    <location>
        <begin position="875"/>
        <end position="1033"/>
    </location>
</feature>
<sequence>MLSLQPSFPVIKAQPKPLTIKAEFNPLVIKAEPQPLMIKPEPAEDRPPSRKRSGTVSILREVVPKKIKADPEGLPMPGLDIEPLHPMSTKTIRDELTDLQAKINHLQPQLDRARRKSEKTTEKLTREKNLTSQLIDLYKRKKELTEMIPAVSAPLHPIAGPSYQNNFDDGFAQPMQPPASMQPYAPSVPVASGSNLPFNFFKDELMDTNPDSDNTTPPPTSDLDLFHPFGEGDINQTITAGSTSGVDLGVDFYHYNAAKADDIKRYLEIAGNSDYFDGDAKVEASLNALGLPNLSTLLPGMEVALMPHQVIGVDWMLKQEACQTLRGGILADEMGLGKTIQALAVMVANPPSNNQRHQVLVVSPLALLDQWQLEIDLKTNCGLKCHIHHGQTRAKKVSDLREYDVIITTHATLASEWHNTCFEENWAKRKTNAQKRKDRQNEFIVDDEGGSALKKATKKRNASAGVLYKIKWHRVIIDEAHQLRNRSTRTSNAVVDLDSTYRWCLTGTPIINTLSDAFGLIRFLQLRPWDDWKEFNELIGRYEKRRPKLATDRLQTIFKTALLRRNKDTVLDGKKLITLPPKTVELVRLEFCPEEREVYTAVETKSRQIFNRFLRAGTVLKHYHYVLVLLLRLRQICNHPALISEREEDTELTGRTRADAEVERAVKSFGEEFAAKVRAKIRDLETERMEAELTQSGDDSQGGQVEECPICFDVLSDGVVTGCCHIFCRECITGILNGPPPNNAQDMKEDERPCPSCRRAISSSKLFTLDAFNTQKQSAGSKQGKRRVSARPFEFATEDTDLDDSEPDSDDDIIVLDDEKDYRPPQGMKKHAKRNVVLSDDEYEDVIIPAAKPQVKWKASVGEMNEGEASTKMQRMMDELIALKKSNPDQKTVVISQWTSYLKMVSRYLTDEGFAHVKYQGSMSRDERGRAVRAFMAKDNATVMLMSLKCGGVGLNLTRANRVISLDMAWSRAVDDQAFDRVHRLGQDREVFVKRLVIANTVEDRILQMQENKKSLADGSLGEGTGQKMGRLSVKQLANIFGLDHRGNLL</sequence>
<dbReference type="InterPro" id="IPR001650">
    <property type="entry name" value="Helicase_C-like"/>
</dbReference>
<dbReference type="EMBL" id="WIUZ02000004">
    <property type="protein sequence ID" value="KAF9788603.1"/>
    <property type="molecule type" value="Genomic_DNA"/>
</dbReference>
<dbReference type="InterPro" id="IPR017907">
    <property type="entry name" value="Znf_RING_CS"/>
</dbReference>
<keyword evidence="3" id="KW-0547">Nucleotide-binding</keyword>
<name>A0A9P6HJV8_9AGAM</name>
<dbReference type="AlphaFoldDB" id="A0A9P6HJV8"/>
<evidence type="ECO:0000256" key="3">
    <source>
        <dbReference type="ARBA" id="ARBA00022741"/>
    </source>
</evidence>
<dbReference type="InterPro" id="IPR038718">
    <property type="entry name" value="SNF2-like_sf"/>
</dbReference>
<comment type="similarity">
    <text evidence="1">Belongs to the SNF2/RAD54 helicase family.</text>
</comment>
<comment type="caution">
    <text evidence="15">The sequence shown here is derived from an EMBL/GenBank/DDBJ whole genome shotgun (WGS) entry which is preliminary data.</text>
</comment>
<dbReference type="PROSITE" id="PS51194">
    <property type="entry name" value="HELICASE_CTER"/>
    <property type="match status" value="1"/>
</dbReference>
<dbReference type="Gene3D" id="3.40.50.300">
    <property type="entry name" value="P-loop containing nucleotide triphosphate hydrolases"/>
    <property type="match status" value="2"/>
</dbReference>
<feature type="region of interest" description="Disordered" evidence="11">
    <location>
        <begin position="775"/>
        <end position="810"/>
    </location>
</feature>
<evidence type="ECO:0000256" key="5">
    <source>
        <dbReference type="ARBA" id="ARBA00022801"/>
    </source>
</evidence>
<evidence type="ECO:0000259" key="12">
    <source>
        <dbReference type="PROSITE" id="PS50089"/>
    </source>
</evidence>
<dbReference type="InterPro" id="IPR001841">
    <property type="entry name" value="Znf_RING"/>
</dbReference>
<dbReference type="PANTHER" id="PTHR45626">
    <property type="entry name" value="TRANSCRIPTION TERMINATION FACTOR 2-RELATED"/>
    <property type="match status" value="1"/>
</dbReference>
<dbReference type="GO" id="GO:0005634">
    <property type="term" value="C:nucleus"/>
    <property type="evidence" value="ECO:0007669"/>
    <property type="project" value="TreeGrafter"/>
</dbReference>
<dbReference type="GO" id="GO:0016787">
    <property type="term" value="F:hydrolase activity"/>
    <property type="evidence" value="ECO:0007669"/>
    <property type="project" value="UniProtKB-KW"/>
</dbReference>
<evidence type="ECO:0000256" key="8">
    <source>
        <dbReference type="ARBA" id="ARBA00022840"/>
    </source>
</evidence>
<dbReference type="SMART" id="SM00490">
    <property type="entry name" value="HELICc"/>
    <property type="match status" value="1"/>
</dbReference>
<dbReference type="InterPro" id="IPR050628">
    <property type="entry name" value="SNF2_RAD54_helicase_TF"/>
</dbReference>
<dbReference type="GO" id="GO:0005737">
    <property type="term" value="C:cytoplasm"/>
    <property type="evidence" value="ECO:0007669"/>
    <property type="project" value="TreeGrafter"/>
</dbReference>
<keyword evidence="5" id="KW-0378">Hydrolase</keyword>
<protein>
    <submittedName>
        <fullName evidence="15">SNF2 family N-terminal domain-containing protein</fullName>
    </submittedName>
</protein>
<dbReference type="CDD" id="cd18793">
    <property type="entry name" value="SF2_C_SNF"/>
    <property type="match status" value="1"/>
</dbReference>
<dbReference type="Gene3D" id="3.30.40.10">
    <property type="entry name" value="Zinc/RING finger domain, C3HC4 (zinc finger)"/>
    <property type="match status" value="1"/>
</dbReference>
<dbReference type="InterPro" id="IPR013083">
    <property type="entry name" value="Znf_RING/FYVE/PHD"/>
</dbReference>
<proteinExistence type="inferred from homology"/>
<dbReference type="Proteomes" id="UP000736335">
    <property type="component" value="Unassembled WGS sequence"/>
</dbReference>
<dbReference type="Pfam" id="PF00271">
    <property type="entry name" value="Helicase_C"/>
    <property type="match status" value="1"/>
</dbReference>
<dbReference type="InterPro" id="IPR014001">
    <property type="entry name" value="Helicase_ATP-bd"/>
</dbReference>
<dbReference type="GO" id="GO:0004386">
    <property type="term" value="F:helicase activity"/>
    <property type="evidence" value="ECO:0007669"/>
    <property type="project" value="UniProtKB-KW"/>
</dbReference>
<dbReference type="InterPro" id="IPR049730">
    <property type="entry name" value="SNF2/RAD54-like_C"/>
</dbReference>
<dbReference type="PROSITE" id="PS50089">
    <property type="entry name" value="ZF_RING_2"/>
    <property type="match status" value="1"/>
</dbReference>
<accession>A0A9P6HJV8</accession>
<feature type="domain" description="RING-type" evidence="12">
    <location>
        <begin position="708"/>
        <end position="758"/>
    </location>
</feature>
<dbReference type="PANTHER" id="PTHR45626:SF16">
    <property type="entry name" value="ATP-DEPENDENT HELICASE ULS1"/>
    <property type="match status" value="1"/>
</dbReference>
<evidence type="ECO:0000259" key="13">
    <source>
        <dbReference type="PROSITE" id="PS51192"/>
    </source>
</evidence>
<evidence type="ECO:0000256" key="9">
    <source>
        <dbReference type="PROSITE-ProRule" id="PRU00175"/>
    </source>
</evidence>
<dbReference type="PROSITE" id="PS51192">
    <property type="entry name" value="HELICASE_ATP_BIND_1"/>
    <property type="match status" value="1"/>
</dbReference>
<dbReference type="Pfam" id="PF00176">
    <property type="entry name" value="SNF2-rel_dom"/>
    <property type="match status" value="1"/>
</dbReference>
<reference evidence="15" key="1">
    <citation type="journal article" date="2020" name="Nat. Commun.">
        <title>Large-scale genome sequencing of mycorrhizal fungi provides insights into the early evolution of symbiotic traits.</title>
        <authorList>
            <person name="Miyauchi S."/>
            <person name="Kiss E."/>
            <person name="Kuo A."/>
            <person name="Drula E."/>
            <person name="Kohler A."/>
            <person name="Sanchez-Garcia M."/>
            <person name="Morin E."/>
            <person name="Andreopoulos B."/>
            <person name="Barry K.W."/>
            <person name="Bonito G."/>
            <person name="Buee M."/>
            <person name="Carver A."/>
            <person name="Chen C."/>
            <person name="Cichocki N."/>
            <person name="Clum A."/>
            <person name="Culley D."/>
            <person name="Crous P.W."/>
            <person name="Fauchery L."/>
            <person name="Girlanda M."/>
            <person name="Hayes R.D."/>
            <person name="Keri Z."/>
            <person name="LaButti K."/>
            <person name="Lipzen A."/>
            <person name="Lombard V."/>
            <person name="Magnuson J."/>
            <person name="Maillard F."/>
            <person name="Murat C."/>
            <person name="Nolan M."/>
            <person name="Ohm R.A."/>
            <person name="Pangilinan J."/>
            <person name="Pereira M.F."/>
            <person name="Perotto S."/>
            <person name="Peter M."/>
            <person name="Pfister S."/>
            <person name="Riley R."/>
            <person name="Sitrit Y."/>
            <person name="Stielow J.B."/>
            <person name="Szollosi G."/>
            <person name="Zifcakova L."/>
            <person name="Stursova M."/>
            <person name="Spatafora J.W."/>
            <person name="Tedersoo L."/>
            <person name="Vaario L.M."/>
            <person name="Yamada A."/>
            <person name="Yan M."/>
            <person name="Wang P."/>
            <person name="Xu J."/>
            <person name="Bruns T."/>
            <person name="Baldrian P."/>
            <person name="Vilgalys R."/>
            <person name="Dunand C."/>
            <person name="Henrissat B."/>
            <person name="Grigoriev I.V."/>
            <person name="Hibbett D."/>
            <person name="Nagy L.G."/>
            <person name="Martin F.M."/>
        </authorList>
    </citation>
    <scope>NUCLEOTIDE SEQUENCE</scope>
    <source>
        <strain evidence="15">UH-Tt-Lm1</strain>
    </source>
</reference>
<dbReference type="GO" id="GO:0000724">
    <property type="term" value="P:double-strand break repair via homologous recombination"/>
    <property type="evidence" value="ECO:0007669"/>
    <property type="project" value="TreeGrafter"/>
</dbReference>
<dbReference type="Pfam" id="PF13923">
    <property type="entry name" value="zf-C3HC4_2"/>
    <property type="match status" value="1"/>
</dbReference>
<evidence type="ECO:0000256" key="10">
    <source>
        <dbReference type="SAM" id="Coils"/>
    </source>
</evidence>
<dbReference type="SMART" id="SM00487">
    <property type="entry name" value="DEXDc"/>
    <property type="match status" value="1"/>
</dbReference>
<dbReference type="Gene3D" id="3.40.50.10810">
    <property type="entry name" value="Tandem AAA-ATPase domain"/>
    <property type="match status" value="1"/>
</dbReference>